<dbReference type="RefSeq" id="WP_146977501.1">
    <property type="nucleotide sequence ID" value="NZ_VOSL01000147.1"/>
</dbReference>
<gene>
    <name evidence="3" type="ORF">FRC96_20930</name>
</gene>
<dbReference type="Pfam" id="PF00188">
    <property type="entry name" value="CAP"/>
    <property type="match status" value="1"/>
</dbReference>
<evidence type="ECO:0000256" key="1">
    <source>
        <dbReference type="SAM" id="SignalP"/>
    </source>
</evidence>
<dbReference type="OrthoDB" id="68195at2"/>
<dbReference type="PROSITE" id="PS51257">
    <property type="entry name" value="PROKAR_LIPOPROTEIN"/>
    <property type="match status" value="1"/>
</dbReference>
<evidence type="ECO:0000313" key="3">
    <source>
        <dbReference type="EMBL" id="TXD31629.1"/>
    </source>
</evidence>
<dbReference type="CDD" id="cd05379">
    <property type="entry name" value="CAP_bacterial"/>
    <property type="match status" value="1"/>
</dbReference>
<comment type="caution">
    <text evidence="3">The sequence shown here is derived from an EMBL/GenBank/DDBJ whole genome shotgun (WGS) entry which is preliminary data.</text>
</comment>
<reference evidence="3 4" key="1">
    <citation type="submission" date="2019-08" db="EMBL/GenBank/DDBJ databases">
        <title>Bradymonadales sp. TMQ2.</title>
        <authorList>
            <person name="Liang Q."/>
        </authorList>
    </citation>
    <scope>NUCLEOTIDE SEQUENCE [LARGE SCALE GENOMIC DNA]</scope>
    <source>
        <strain evidence="3 4">TMQ2</strain>
    </source>
</reference>
<feature type="chain" id="PRO_5022947639" description="SCP domain-containing protein" evidence="1">
    <location>
        <begin position="19"/>
        <end position="221"/>
    </location>
</feature>
<dbReference type="Gene3D" id="3.40.33.10">
    <property type="entry name" value="CAP"/>
    <property type="match status" value="1"/>
</dbReference>
<dbReference type="InterPro" id="IPR035940">
    <property type="entry name" value="CAP_sf"/>
</dbReference>
<organism evidence="3 4">
    <name type="scientific">Lujinxingia vulgaris</name>
    <dbReference type="NCBI Taxonomy" id="2600176"/>
    <lineage>
        <taxon>Bacteria</taxon>
        <taxon>Deltaproteobacteria</taxon>
        <taxon>Bradymonadales</taxon>
        <taxon>Lujinxingiaceae</taxon>
        <taxon>Lujinxingia</taxon>
    </lineage>
</organism>
<dbReference type="SUPFAM" id="SSF55797">
    <property type="entry name" value="PR-1-like"/>
    <property type="match status" value="1"/>
</dbReference>
<dbReference type="Proteomes" id="UP000321046">
    <property type="component" value="Unassembled WGS sequence"/>
</dbReference>
<dbReference type="InterPro" id="IPR014044">
    <property type="entry name" value="CAP_dom"/>
</dbReference>
<feature type="domain" description="SCP" evidence="2">
    <location>
        <begin position="105"/>
        <end position="212"/>
    </location>
</feature>
<keyword evidence="1" id="KW-0732">Signal</keyword>
<dbReference type="AlphaFoldDB" id="A0A5C6WZ46"/>
<proteinExistence type="predicted"/>
<protein>
    <recommendedName>
        <fullName evidence="2">SCP domain-containing protein</fullName>
    </recommendedName>
</protein>
<accession>A0A5C6WZ46</accession>
<sequence>MGLRAVVGAVGIVVSVMAVGCAASQNDAPVTRYVEVEGGLGATVAEGDWEWARSSRHVRCGGDDIRIDDLGANVEEAQAVSSWSSVVADRGERCGDDYETALFRLANCERRERGLSELSCDMRLVALGRQHSADMRDRDYFSHVNPQGQGPFERMDAVGLAYRAAAENIGLAPTVAHAHRGWMDSDGHRQNVLREGLTHYGVGIVASERGYFKTALFMAQP</sequence>
<dbReference type="EMBL" id="VOSL01000147">
    <property type="protein sequence ID" value="TXD31629.1"/>
    <property type="molecule type" value="Genomic_DNA"/>
</dbReference>
<dbReference type="PANTHER" id="PTHR31157">
    <property type="entry name" value="SCP DOMAIN-CONTAINING PROTEIN"/>
    <property type="match status" value="1"/>
</dbReference>
<feature type="signal peptide" evidence="1">
    <location>
        <begin position="1"/>
        <end position="18"/>
    </location>
</feature>
<evidence type="ECO:0000313" key="4">
    <source>
        <dbReference type="Proteomes" id="UP000321046"/>
    </source>
</evidence>
<name>A0A5C6WZ46_9DELT</name>
<evidence type="ECO:0000259" key="2">
    <source>
        <dbReference type="Pfam" id="PF00188"/>
    </source>
</evidence>
<dbReference type="PANTHER" id="PTHR31157:SF1">
    <property type="entry name" value="SCP DOMAIN-CONTAINING PROTEIN"/>
    <property type="match status" value="1"/>
</dbReference>